<sequence>MANIGSEEVIKQEDARVDLKRTELIAEQEPATVECNEQDFWLHDKWPLQAVLANLEKIKATVREKAGEDSEVYPTRRKISFTARQHPLTSLFHYTIILDCFLPGDHFCLMSRQLSGTQSLIVFSAVYFGFSSRLVRLI</sequence>
<dbReference type="InParanoid" id="A0A2H3DKM3"/>
<evidence type="ECO:0000313" key="2">
    <source>
        <dbReference type="Proteomes" id="UP000217790"/>
    </source>
</evidence>
<reference evidence="2" key="1">
    <citation type="journal article" date="2017" name="Nat. Ecol. Evol.">
        <title>Genome expansion and lineage-specific genetic innovations in the forest pathogenic fungi Armillaria.</title>
        <authorList>
            <person name="Sipos G."/>
            <person name="Prasanna A.N."/>
            <person name="Walter M.C."/>
            <person name="O'Connor E."/>
            <person name="Balint B."/>
            <person name="Krizsan K."/>
            <person name="Kiss B."/>
            <person name="Hess J."/>
            <person name="Varga T."/>
            <person name="Slot J."/>
            <person name="Riley R."/>
            <person name="Boka B."/>
            <person name="Rigling D."/>
            <person name="Barry K."/>
            <person name="Lee J."/>
            <person name="Mihaltcheva S."/>
            <person name="LaButti K."/>
            <person name="Lipzen A."/>
            <person name="Waldron R."/>
            <person name="Moloney N.M."/>
            <person name="Sperisen C."/>
            <person name="Kredics L."/>
            <person name="Vagvoelgyi C."/>
            <person name="Patrignani A."/>
            <person name="Fitzpatrick D."/>
            <person name="Nagy I."/>
            <person name="Doyle S."/>
            <person name="Anderson J.B."/>
            <person name="Grigoriev I.V."/>
            <person name="Gueldener U."/>
            <person name="Muensterkoetter M."/>
            <person name="Nagy L.G."/>
        </authorList>
    </citation>
    <scope>NUCLEOTIDE SEQUENCE [LARGE SCALE GENOMIC DNA]</scope>
    <source>
        <strain evidence="2">Ar21-2</strain>
    </source>
</reference>
<dbReference type="AlphaFoldDB" id="A0A2H3DKM3"/>
<gene>
    <name evidence="1" type="ORF">ARMGADRAFT_327935</name>
</gene>
<dbReference type="EMBL" id="KZ293668">
    <property type="protein sequence ID" value="PBK89627.1"/>
    <property type="molecule type" value="Genomic_DNA"/>
</dbReference>
<proteinExistence type="predicted"/>
<dbReference type="Proteomes" id="UP000217790">
    <property type="component" value="Unassembled WGS sequence"/>
</dbReference>
<organism evidence="1 2">
    <name type="scientific">Armillaria gallica</name>
    <name type="common">Bulbous honey fungus</name>
    <name type="synonym">Armillaria bulbosa</name>
    <dbReference type="NCBI Taxonomy" id="47427"/>
    <lineage>
        <taxon>Eukaryota</taxon>
        <taxon>Fungi</taxon>
        <taxon>Dikarya</taxon>
        <taxon>Basidiomycota</taxon>
        <taxon>Agaricomycotina</taxon>
        <taxon>Agaricomycetes</taxon>
        <taxon>Agaricomycetidae</taxon>
        <taxon>Agaricales</taxon>
        <taxon>Marasmiineae</taxon>
        <taxon>Physalacriaceae</taxon>
        <taxon>Armillaria</taxon>
    </lineage>
</organism>
<keyword evidence="2" id="KW-1185">Reference proteome</keyword>
<accession>A0A2H3DKM3</accession>
<evidence type="ECO:0000313" key="1">
    <source>
        <dbReference type="EMBL" id="PBK89627.1"/>
    </source>
</evidence>
<name>A0A2H3DKM3_ARMGA</name>
<protein>
    <submittedName>
        <fullName evidence="1">Uncharacterized protein</fullName>
    </submittedName>
</protein>